<dbReference type="PRINTS" id="PR00723">
    <property type="entry name" value="SUBTILISIN"/>
</dbReference>
<dbReference type="GO" id="GO:0004252">
    <property type="term" value="F:serine-type endopeptidase activity"/>
    <property type="evidence" value="ECO:0007669"/>
    <property type="project" value="UniProtKB-UniRule"/>
</dbReference>
<dbReference type="RefSeq" id="XP_066936477.1">
    <property type="nucleotide sequence ID" value="XM_067080376.1"/>
</dbReference>
<feature type="active site" description="Charge relay system" evidence="5 6">
    <location>
        <position position="74"/>
    </location>
</feature>
<dbReference type="EnsemblMetazoa" id="CLYHEMT023041.1">
    <property type="protein sequence ID" value="CLYHEMP023041.1"/>
    <property type="gene ID" value="CLYHEMG023041"/>
</dbReference>
<sequence length="379" mass="41318">MAERFLWFLKVIYLIILSLPSPLRGQNKELKFNDPGLKDQWYLGKNAADDRHNNIWSAWQQGATGKGVRIALIDNGVEVTHNDLLDNIVTESSFNYGDFNRDLQPRKTRTPGHGTKMAGIIGMSANNNQCGVGIAYEAKISALTFGWTALAHAQSYTHRLNETDIYVSTTGPPDNGQFIAKHTKQVMKAYVKGITKGRRGLGSIYIRTSGSGGYHGDHCGADGTVNNLYSIAVASAAKDHSQTLLGEGCASILTSVYTQQTKWFVKGFTKDVITTDLKGSCTINSGGSSTAAAMVSAIVALALSVNQQLTWRDVQYLIIKSSNQNNLPVTWYTNGVGLRFNSRYGFGILDAGKMVTLSKTWKTTGVNMVSQKVLVTKSM</sequence>
<dbReference type="InterPro" id="IPR015500">
    <property type="entry name" value="Peptidase_S8_subtilisin-rel"/>
</dbReference>
<dbReference type="CDD" id="cd04059">
    <property type="entry name" value="Peptidases_S8_Protein_convertases_Kexins_Furin-like"/>
    <property type="match status" value="1"/>
</dbReference>
<dbReference type="Proteomes" id="UP000594262">
    <property type="component" value="Unplaced"/>
</dbReference>
<organism evidence="9 10">
    <name type="scientific">Clytia hemisphaerica</name>
    <dbReference type="NCBI Taxonomy" id="252671"/>
    <lineage>
        <taxon>Eukaryota</taxon>
        <taxon>Metazoa</taxon>
        <taxon>Cnidaria</taxon>
        <taxon>Hydrozoa</taxon>
        <taxon>Hydroidolina</taxon>
        <taxon>Leptothecata</taxon>
        <taxon>Obeliida</taxon>
        <taxon>Clytiidae</taxon>
        <taxon>Clytia</taxon>
    </lineage>
</organism>
<name>A0A7M6DQP9_9CNID</name>
<keyword evidence="1 6" id="KW-0645">Protease</keyword>
<keyword evidence="10" id="KW-1185">Reference proteome</keyword>
<evidence type="ECO:0000256" key="7">
    <source>
        <dbReference type="SAM" id="SignalP"/>
    </source>
</evidence>
<dbReference type="InterPro" id="IPR000209">
    <property type="entry name" value="Peptidase_S8/S53_dom"/>
</dbReference>
<dbReference type="PANTHER" id="PTHR42884:SF23">
    <property type="entry name" value="FURIN-LIKE PROTEASE 2"/>
    <property type="match status" value="1"/>
</dbReference>
<feature type="signal peptide" evidence="7">
    <location>
        <begin position="1"/>
        <end position="25"/>
    </location>
</feature>
<feature type="active site" description="Charge relay system" evidence="5 6">
    <location>
        <position position="289"/>
    </location>
</feature>
<dbReference type="InterPro" id="IPR034182">
    <property type="entry name" value="Kexin/furin"/>
</dbReference>
<dbReference type="AlphaFoldDB" id="A0A7M6DQP9"/>
<dbReference type="GO" id="GO:0000139">
    <property type="term" value="C:Golgi membrane"/>
    <property type="evidence" value="ECO:0007669"/>
    <property type="project" value="TreeGrafter"/>
</dbReference>
<evidence type="ECO:0000256" key="3">
    <source>
        <dbReference type="ARBA" id="ARBA00022825"/>
    </source>
</evidence>
<dbReference type="SUPFAM" id="SSF52743">
    <property type="entry name" value="Subtilisin-like"/>
    <property type="match status" value="1"/>
</dbReference>
<feature type="domain" description="Peptidase S8/S53" evidence="8">
    <location>
        <begin position="65"/>
        <end position="347"/>
    </location>
</feature>
<evidence type="ECO:0000256" key="4">
    <source>
        <dbReference type="ARBA" id="ARBA00023157"/>
    </source>
</evidence>
<feature type="active site" description="Charge relay system" evidence="5 6">
    <location>
        <position position="113"/>
    </location>
</feature>
<evidence type="ECO:0000256" key="6">
    <source>
        <dbReference type="PROSITE-ProRule" id="PRU01240"/>
    </source>
</evidence>
<keyword evidence="7" id="KW-0732">Signal</keyword>
<keyword evidence="4" id="KW-1015">Disulfide bond</keyword>
<proteinExistence type="inferred from homology"/>
<evidence type="ECO:0000313" key="9">
    <source>
        <dbReference type="EnsemblMetazoa" id="CLYHEMP023041.1"/>
    </source>
</evidence>
<evidence type="ECO:0000256" key="5">
    <source>
        <dbReference type="PIRSR" id="PIRSR615500-1"/>
    </source>
</evidence>
<feature type="chain" id="PRO_5029801336" description="Peptidase S8/S53 domain-containing protein" evidence="7">
    <location>
        <begin position="26"/>
        <end position="379"/>
    </location>
</feature>
<keyword evidence="2 6" id="KW-0378">Hydrolase</keyword>
<dbReference type="Gene3D" id="3.40.50.200">
    <property type="entry name" value="Peptidase S8/S53 domain"/>
    <property type="match status" value="1"/>
</dbReference>
<comment type="similarity">
    <text evidence="6">Belongs to the peptidase S8 family.</text>
</comment>
<dbReference type="PROSITE" id="PS51892">
    <property type="entry name" value="SUBTILASE"/>
    <property type="match status" value="1"/>
</dbReference>
<dbReference type="InterPro" id="IPR036852">
    <property type="entry name" value="Peptidase_S8/S53_dom_sf"/>
</dbReference>
<dbReference type="Pfam" id="PF00082">
    <property type="entry name" value="Peptidase_S8"/>
    <property type="match status" value="1"/>
</dbReference>
<dbReference type="GO" id="GO:0005802">
    <property type="term" value="C:trans-Golgi network"/>
    <property type="evidence" value="ECO:0007669"/>
    <property type="project" value="TreeGrafter"/>
</dbReference>
<reference evidence="9" key="1">
    <citation type="submission" date="2021-01" db="UniProtKB">
        <authorList>
            <consortium name="EnsemblMetazoa"/>
        </authorList>
    </citation>
    <scope>IDENTIFICATION</scope>
</reference>
<evidence type="ECO:0000256" key="1">
    <source>
        <dbReference type="ARBA" id="ARBA00022670"/>
    </source>
</evidence>
<evidence type="ECO:0000313" key="10">
    <source>
        <dbReference type="Proteomes" id="UP000594262"/>
    </source>
</evidence>
<keyword evidence="3 6" id="KW-0720">Serine protease</keyword>
<evidence type="ECO:0000259" key="8">
    <source>
        <dbReference type="Pfam" id="PF00082"/>
    </source>
</evidence>
<dbReference type="GeneID" id="136824196"/>
<protein>
    <recommendedName>
        <fullName evidence="8">Peptidase S8/S53 domain-containing protein</fullName>
    </recommendedName>
</protein>
<dbReference type="OrthoDB" id="300641at2759"/>
<evidence type="ECO:0000256" key="2">
    <source>
        <dbReference type="ARBA" id="ARBA00022801"/>
    </source>
</evidence>
<dbReference type="GO" id="GO:0016485">
    <property type="term" value="P:protein processing"/>
    <property type="evidence" value="ECO:0007669"/>
    <property type="project" value="TreeGrafter"/>
</dbReference>
<dbReference type="PANTHER" id="PTHR42884">
    <property type="entry name" value="PROPROTEIN CONVERTASE SUBTILISIN/KEXIN-RELATED"/>
    <property type="match status" value="1"/>
</dbReference>
<accession>A0A7M6DQP9</accession>